<dbReference type="EMBL" id="QASA01000001">
    <property type="protein sequence ID" value="RDC65336.1"/>
    <property type="molecule type" value="Genomic_DNA"/>
</dbReference>
<dbReference type="InterPro" id="IPR039425">
    <property type="entry name" value="RNA_pol_sigma-70-like"/>
</dbReference>
<dbReference type="InterPro" id="IPR036388">
    <property type="entry name" value="WH-like_DNA-bd_sf"/>
</dbReference>
<evidence type="ECO:0000256" key="5">
    <source>
        <dbReference type="ARBA" id="ARBA00023163"/>
    </source>
</evidence>
<evidence type="ECO:0000256" key="1">
    <source>
        <dbReference type="ARBA" id="ARBA00010641"/>
    </source>
</evidence>
<dbReference type="PANTHER" id="PTHR43133">
    <property type="entry name" value="RNA POLYMERASE ECF-TYPE SIGMA FACTO"/>
    <property type="match status" value="1"/>
</dbReference>
<name>A0A369QPX6_9BACT</name>
<evidence type="ECO:0000256" key="4">
    <source>
        <dbReference type="ARBA" id="ARBA00023125"/>
    </source>
</evidence>
<evidence type="ECO:0000259" key="6">
    <source>
        <dbReference type="Pfam" id="PF04542"/>
    </source>
</evidence>
<evidence type="ECO:0000313" key="8">
    <source>
        <dbReference type="EMBL" id="RDC65336.1"/>
    </source>
</evidence>
<gene>
    <name evidence="8" type="ORF">AHMF7616_03966</name>
</gene>
<dbReference type="CDD" id="cd06171">
    <property type="entry name" value="Sigma70_r4"/>
    <property type="match status" value="1"/>
</dbReference>
<evidence type="ECO:0000256" key="3">
    <source>
        <dbReference type="ARBA" id="ARBA00023082"/>
    </source>
</evidence>
<dbReference type="InterPro" id="IPR007627">
    <property type="entry name" value="RNA_pol_sigma70_r2"/>
</dbReference>
<dbReference type="InterPro" id="IPR014284">
    <property type="entry name" value="RNA_pol_sigma-70_dom"/>
</dbReference>
<evidence type="ECO:0000313" key="9">
    <source>
        <dbReference type="Proteomes" id="UP000253919"/>
    </source>
</evidence>
<dbReference type="PANTHER" id="PTHR43133:SF52">
    <property type="entry name" value="ECF RNA POLYMERASE SIGMA FACTOR SIGL"/>
    <property type="match status" value="1"/>
</dbReference>
<comment type="similarity">
    <text evidence="1">Belongs to the sigma-70 factor family. ECF subfamily.</text>
</comment>
<evidence type="ECO:0000256" key="2">
    <source>
        <dbReference type="ARBA" id="ARBA00023015"/>
    </source>
</evidence>
<dbReference type="InterPro" id="IPR013324">
    <property type="entry name" value="RNA_pol_sigma_r3/r4-like"/>
</dbReference>
<dbReference type="GO" id="GO:0003677">
    <property type="term" value="F:DNA binding"/>
    <property type="evidence" value="ECO:0007669"/>
    <property type="project" value="UniProtKB-KW"/>
</dbReference>
<dbReference type="SUPFAM" id="SSF88946">
    <property type="entry name" value="Sigma2 domain of RNA polymerase sigma factors"/>
    <property type="match status" value="1"/>
</dbReference>
<dbReference type="Gene3D" id="1.10.10.10">
    <property type="entry name" value="Winged helix-like DNA-binding domain superfamily/Winged helix DNA-binding domain"/>
    <property type="match status" value="1"/>
</dbReference>
<keyword evidence="4" id="KW-0238">DNA-binding</keyword>
<organism evidence="8 9">
    <name type="scientific">Adhaeribacter pallidiroseus</name>
    <dbReference type="NCBI Taxonomy" id="2072847"/>
    <lineage>
        <taxon>Bacteria</taxon>
        <taxon>Pseudomonadati</taxon>
        <taxon>Bacteroidota</taxon>
        <taxon>Cytophagia</taxon>
        <taxon>Cytophagales</taxon>
        <taxon>Hymenobacteraceae</taxon>
        <taxon>Adhaeribacter</taxon>
    </lineage>
</organism>
<keyword evidence="3" id="KW-0731">Sigma factor</keyword>
<evidence type="ECO:0000259" key="7">
    <source>
        <dbReference type="Pfam" id="PF08281"/>
    </source>
</evidence>
<dbReference type="Gene3D" id="1.10.1740.10">
    <property type="match status" value="1"/>
</dbReference>
<dbReference type="AlphaFoldDB" id="A0A369QPX6"/>
<keyword evidence="5" id="KW-0804">Transcription</keyword>
<keyword evidence="9" id="KW-1185">Reference proteome</keyword>
<accession>A0A369QPX6</accession>
<dbReference type="Pfam" id="PF04542">
    <property type="entry name" value="Sigma70_r2"/>
    <property type="match status" value="1"/>
</dbReference>
<feature type="domain" description="RNA polymerase sigma factor 70 region 4 type 2" evidence="7">
    <location>
        <begin position="113"/>
        <end position="165"/>
    </location>
</feature>
<keyword evidence="2" id="KW-0805">Transcription regulation</keyword>
<dbReference type="InterPro" id="IPR013249">
    <property type="entry name" value="RNA_pol_sigma70_r4_t2"/>
</dbReference>
<comment type="caution">
    <text evidence="8">The sequence shown here is derived from an EMBL/GenBank/DDBJ whole genome shotgun (WGS) entry which is preliminary data.</text>
</comment>
<dbReference type="InterPro" id="IPR013325">
    <property type="entry name" value="RNA_pol_sigma_r2"/>
</dbReference>
<dbReference type="Pfam" id="PF08281">
    <property type="entry name" value="Sigma70_r4_2"/>
    <property type="match status" value="1"/>
</dbReference>
<dbReference type="NCBIfam" id="TIGR02937">
    <property type="entry name" value="sigma70-ECF"/>
    <property type="match status" value="1"/>
</dbReference>
<feature type="domain" description="RNA polymerase sigma-70 region 2" evidence="6">
    <location>
        <begin position="15"/>
        <end position="82"/>
    </location>
</feature>
<dbReference type="GO" id="GO:0006352">
    <property type="term" value="P:DNA-templated transcription initiation"/>
    <property type="evidence" value="ECO:0007669"/>
    <property type="project" value="InterPro"/>
</dbReference>
<dbReference type="GO" id="GO:0016987">
    <property type="term" value="F:sigma factor activity"/>
    <property type="evidence" value="ECO:0007669"/>
    <property type="project" value="UniProtKB-KW"/>
</dbReference>
<dbReference type="OrthoDB" id="9798255at2"/>
<dbReference type="Proteomes" id="UP000253919">
    <property type="component" value="Unassembled WGS sequence"/>
</dbReference>
<dbReference type="SUPFAM" id="SSF88659">
    <property type="entry name" value="Sigma3 and sigma4 domains of RNA polymerase sigma factors"/>
    <property type="match status" value="1"/>
</dbReference>
<sequence length="177" mass="21146">MLKVKSGDVDRLGLLFDRYHRVLYSFFYQFTSSKMVSEDLVQNVFMRILKYKHTFTGDGKFTTWMYHLARNVYADHYRRDSRLGFSDDFTTVENSLHNSYNIEEQTKKDEEIQLLQKALNQLSHDKKEVLILSRYQDLKYKEIAEILCCSEAAVKVKVFRAMQDLKNIYTQLERQEI</sequence>
<protein>
    <submittedName>
        <fullName evidence="8">RNA polymerase sigma factor SigY</fullName>
    </submittedName>
</protein>
<proteinExistence type="inferred from homology"/>
<reference evidence="8 9" key="1">
    <citation type="submission" date="2018-04" db="EMBL/GenBank/DDBJ databases">
        <title>Adhaeribacter sp. HMF7616 genome sequencing and assembly.</title>
        <authorList>
            <person name="Kang H."/>
            <person name="Kang J."/>
            <person name="Cha I."/>
            <person name="Kim H."/>
            <person name="Joh K."/>
        </authorList>
    </citation>
    <scope>NUCLEOTIDE SEQUENCE [LARGE SCALE GENOMIC DNA]</scope>
    <source>
        <strain evidence="8 9">HMF7616</strain>
    </source>
</reference>